<reference evidence="3 4" key="1">
    <citation type="submission" date="2018-06" db="EMBL/GenBank/DDBJ databases">
        <authorList>
            <consortium name="Pathogen Informatics"/>
            <person name="Doyle S."/>
        </authorList>
    </citation>
    <scope>NUCLEOTIDE SEQUENCE [LARGE SCALE GENOMIC DNA]</scope>
    <source>
        <strain evidence="3 4">NCTC13184</strain>
    </source>
</reference>
<keyword evidence="1" id="KW-0732">Signal</keyword>
<dbReference type="Pfam" id="PF01522">
    <property type="entry name" value="Polysacc_deac_1"/>
    <property type="match status" value="1"/>
</dbReference>
<dbReference type="PANTHER" id="PTHR10587:SF134">
    <property type="entry name" value="SECRETED PROTEIN"/>
    <property type="match status" value="1"/>
</dbReference>
<evidence type="ECO:0000256" key="1">
    <source>
        <dbReference type="SAM" id="SignalP"/>
    </source>
</evidence>
<feature type="chain" id="PRO_5016820819" evidence="1">
    <location>
        <begin position="31"/>
        <end position="296"/>
    </location>
</feature>
<accession>A0A378WK66</accession>
<dbReference type="Gene3D" id="3.20.20.370">
    <property type="entry name" value="Glycoside hydrolase/deacetylase"/>
    <property type="match status" value="1"/>
</dbReference>
<feature type="domain" description="NodB homology" evidence="2">
    <location>
        <begin position="100"/>
        <end position="293"/>
    </location>
</feature>
<organism evidence="3 4">
    <name type="scientific">Nocardia africana</name>
    <dbReference type="NCBI Taxonomy" id="134964"/>
    <lineage>
        <taxon>Bacteria</taxon>
        <taxon>Bacillati</taxon>
        <taxon>Actinomycetota</taxon>
        <taxon>Actinomycetes</taxon>
        <taxon>Mycobacteriales</taxon>
        <taxon>Nocardiaceae</taxon>
        <taxon>Nocardia</taxon>
    </lineage>
</organism>
<dbReference type="InterPro" id="IPR002509">
    <property type="entry name" value="NODB_dom"/>
</dbReference>
<dbReference type="InterPro" id="IPR006311">
    <property type="entry name" value="TAT_signal"/>
</dbReference>
<dbReference type="RefSeq" id="WP_227995388.1">
    <property type="nucleotide sequence ID" value="NZ_JAJFOE010000001.1"/>
</dbReference>
<dbReference type="SUPFAM" id="SSF88713">
    <property type="entry name" value="Glycoside hydrolase/deacetylase"/>
    <property type="match status" value="1"/>
</dbReference>
<feature type="signal peptide" evidence="1">
    <location>
        <begin position="1"/>
        <end position="30"/>
    </location>
</feature>
<dbReference type="PANTHER" id="PTHR10587">
    <property type="entry name" value="GLYCOSYL TRANSFERASE-RELATED"/>
    <property type="match status" value="1"/>
</dbReference>
<dbReference type="GO" id="GO:0005975">
    <property type="term" value="P:carbohydrate metabolic process"/>
    <property type="evidence" value="ECO:0007669"/>
    <property type="project" value="InterPro"/>
</dbReference>
<dbReference type="PROSITE" id="PS51677">
    <property type="entry name" value="NODB"/>
    <property type="match status" value="1"/>
</dbReference>
<dbReference type="EMBL" id="UGRU01000001">
    <property type="protein sequence ID" value="SUA41660.1"/>
    <property type="molecule type" value="Genomic_DNA"/>
</dbReference>
<dbReference type="GO" id="GO:0016810">
    <property type="term" value="F:hydrolase activity, acting on carbon-nitrogen (but not peptide) bonds"/>
    <property type="evidence" value="ECO:0007669"/>
    <property type="project" value="InterPro"/>
</dbReference>
<dbReference type="InterPro" id="IPR011330">
    <property type="entry name" value="Glyco_hydro/deAcase_b/a-brl"/>
</dbReference>
<evidence type="ECO:0000259" key="2">
    <source>
        <dbReference type="PROSITE" id="PS51677"/>
    </source>
</evidence>
<name>A0A378WK66_9NOCA</name>
<evidence type="ECO:0000313" key="4">
    <source>
        <dbReference type="Proteomes" id="UP000255082"/>
    </source>
</evidence>
<sequence>MGGAELSRRRLLAAGAAVAAGLAASGCATAKGNSSVKTIISTAPPAPARTSVPPVASPASAALPAQADPAAVAARYAGRQPAGWGMDLPGIITSIPAQGKQMALTFDACGGPDNDEINTELMNYLVAHNIPATLFLNKRWIDADPGRAEQLAANPLFELANHGTRHCPLSVTGHAAYGIAGTASPQQAIDEVWGNHERLTRLLGHPPRFFRAGTAHYDDVAVAIVRDLGETPVGFSINADAGATFSAAQVRTAMSAAEPGAISIAHMHRPKSGTAEGMSVVLPVLRSRGFEFVKLP</sequence>
<proteinExistence type="predicted"/>
<dbReference type="PROSITE" id="PS51318">
    <property type="entry name" value="TAT"/>
    <property type="match status" value="1"/>
</dbReference>
<gene>
    <name evidence="3" type="ORF">NCTC13184_01005</name>
</gene>
<dbReference type="Proteomes" id="UP000255082">
    <property type="component" value="Unassembled WGS sequence"/>
</dbReference>
<protein>
    <submittedName>
        <fullName evidence="3">Polysaccharide deacetylase family sporulation protein PdaB</fullName>
    </submittedName>
</protein>
<dbReference type="AlphaFoldDB" id="A0A378WK66"/>
<dbReference type="InterPro" id="IPR050248">
    <property type="entry name" value="Polysacc_deacetylase_ArnD"/>
</dbReference>
<evidence type="ECO:0000313" key="3">
    <source>
        <dbReference type="EMBL" id="SUA41660.1"/>
    </source>
</evidence>